<keyword evidence="2" id="KW-1185">Reference proteome</keyword>
<dbReference type="EMBL" id="KV179334">
    <property type="protein sequence ID" value="KZT75893.1"/>
    <property type="molecule type" value="Genomic_DNA"/>
</dbReference>
<reference evidence="1 2" key="1">
    <citation type="journal article" date="2015" name="Proc. Natl. Acad. Sci. U.S.A.">
        <title>The resurrection genome of Boea hygrometrica: A blueprint for survival of dehydration.</title>
        <authorList>
            <person name="Xiao L."/>
            <person name="Yang G."/>
            <person name="Zhang L."/>
            <person name="Yang X."/>
            <person name="Zhao S."/>
            <person name="Ji Z."/>
            <person name="Zhou Q."/>
            <person name="Hu M."/>
            <person name="Wang Y."/>
            <person name="Chen M."/>
            <person name="Xu Y."/>
            <person name="Jin H."/>
            <person name="Xiao X."/>
            <person name="Hu G."/>
            <person name="Bao F."/>
            <person name="Hu Y."/>
            <person name="Wan P."/>
            <person name="Li L."/>
            <person name="Deng X."/>
            <person name="Kuang T."/>
            <person name="Xiang C."/>
            <person name="Zhu J.K."/>
            <person name="Oliver M.J."/>
            <person name="He Y."/>
        </authorList>
    </citation>
    <scope>NUCLEOTIDE SEQUENCE [LARGE SCALE GENOMIC DNA]</scope>
    <source>
        <strain evidence="2">cv. XS01</strain>
    </source>
</reference>
<sequence>MVDACWRCRATMAGRSMLLDCALDGARRRHERRSCSGPACALAAHVMFAPPCVFRWWPPAGRRSGESPTMS</sequence>
<protein>
    <submittedName>
        <fullName evidence="1">Uncharacterized protein</fullName>
    </submittedName>
</protein>
<gene>
    <name evidence="1" type="ORF">F511_47081</name>
</gene>
<proteinExistence type="predicted"/>
<evidence type="ECO:0000313" key="2">
    <source>
        <dbReference type="Proteomes" id="UP000250235"/>
    </source>
</evidence>
<name>A0A2Z6ZYK4_9LAMI</name>
<accession>A0A2Z6ZYK4</accession>
<evidence type="ECO:0000313" key="1">
    <source>
        <dbReference type="EMBL" id="KZT75893.1"/>
    </source>
</evidence>
<organism evidence="1 2">
    <name type="scientific">Dorcoceras hygrometricum</name>
    <dbReference type="NCBI Taxonomy" id="472368"/>
    <lineage>
        <taxon>Eukaryota</taxon>
        <taxon>Viridiplantae</taxon>
        <taxon>Streptophyta</taxon>
        <taxon>Embryophyta</taxon>
        <taxon>Tracheophyta</taxon>
        <taxon>Spermatophyta</taxon>
        <taxon>Magnoliopsida</taxon>
        <taxon>eudicotyledons</taxon>
        <taxon>Gunneridae</taxon>
        <taxon>Pentapetalae</taxon>
        <taxon>asterids</taxon>
        <taxon>lamiids</taxon>
        <taxon>Lamiales</taxon>
        <taxon>Gesneriaceae</taxon>
        <taxon>Didymocarpoideae</taxon>
        <taxon>Trichosporeae</taxon>
        <taxon>Loxocarpinae</taxon>
        <taxon>Dorcoceras</taxon>
    </lineage>
</organism>
<dbReference type="AlphaFoldDB" id="A0A2Z6ZYK4"/>
<dbReference type="Proteomes" id="UP000250235">
    <property type="component" value="Unassembled WGS sequence"/>
</dbReference>